<keyword evidence="3" id="KW-1185">Reference proteome</keyword>
<feature type="transmembrane region" description="Helical" evidence="1">
    <location>
        <begin position="45"/>
        <end position="62"/>
    </location>
</feature>
<dbReference type="EMBL" id="JACASI010000033">
    <property type="protein sequence ID" value="MCQ3830288.1"/>
    <property type="molecule type" value="Genomic_DNA"/>
</dbReference>
<evidence type="ECO:0000256" key="1">
    <source>
        <dbReference type="SAM" id="Phobius"/>
    </source>
</evidence>
<organism evidence="2 3">
    <name type="scientific">Microbulbifer elongatus</name>
    <dbReference type="NCBI Taxonomy" id="86173"/>
    <lineage>
        <taxon>Bacteria</taxon>
        <taxon>Pseudomonadati</taxon>
        <taxon>Pseudomonadota</taxon>
        <taxon>Gammaproteobacteria</taxon>
        <taxon>Cellvibrionales</taxon>
        <taxon>Microbulbiferaceae</taxon>
        <taxon>Microbulbifer</taxon>
    </lineage>
</organism>
<comment type="caution">
    <text evidence="2">The sequence shown here is derived from an EMBL/GenBank/DDBJ whole genome shotgun (WGS) entry which is preliminary data.</text>
</comment>
<dbReference type="InterPro" id="IPR004891">
    <property type="entry name" value="Mercury-R_MerC"/>
</dbReference>
<sequence length="136" mass="14123">MKPTTAATDKIAIGLSAMCTIHCLALPLVLALVPSMAALGLDNEAFHLWMVLAVIPTSVYALTMGCKQHKRYRVVVLGGAGLGLLATAVLLGESAGELGEKLLTVAGASLVAFGHLWNYRLCQQPSDCACPTSSNG</sequence>
<keyword evidence="1" id="KW-1133">Transmembrane helix</keyword>
<dbReference type="RefSeq" id="WP_255875246.1">
    <property type="nucleotide sequence ID" value="NZ_JACASI010000033.1"/>
</dbReference>
<dbReference type="Proteomes" id="UP001205566">
    <property type="component" value="Unassembled WGS sequence"/>
</dbReference>
<feature type="transmembrane region" description="Helical" evidence="1">
    <location>
        <begin position="12"/>
        <end position="33"/>
    </location>
</feature>
<keyword evidence="1" id="KW-0812">Transmembrane</keyword>
<reference evidence="2" key="1">
    <citation type="thesis" date="2020" institute="Technische Universitat Dresden" country="Dresden, Germany">
        <title>The Agarolytic System of Microbulbifer elongatus PORT2, Isolated from Batu Karas, Pangandaran West Java Indonesia.</title>
        <authorList>
            <person name="Anggraeni S.R."/>
        </authorList>
    </citation>
    <scope>NUCLEOTIDE SEQUENCE</scope>
    <source>
        <strain evidence="2">PORT2</strain>
    </source>
</reference>
<name>A0ABT1P2D7_9GAMM</name>
<protein>
    <submittedName>
        <fullName evidence="2">MerC domain-containing protein</fullName>
    </submittedName>
</protein>
<evidence type="ECO:0000313" key="3">
    <source>
        <dbReference type="Proteomes" id="UP001205566"/>
    </source>
</evidence>
<feature type="transmembrane region" description="Helical" evidence="1">
    <location>
        <begin position="74"/>
        <end position="92"/>
    </location>
</feature>
<feature type="transmembrane region" description="Helical" evidence="1">
    <location>
        <begin position="98"/>
        <end position="117"/>
    </location>
</feature>
<dbReference type="Pfam" id="PF03203">
    <property type="entry name" value="MerC"/>
    <property type="match status" value="1"/>
</dbReference>
<keyword evidence="1" id="KW-0472">Membrane</keyword>
<evidence type="ECO:0000313" key="2">
    <source>
        <dbReference type="EMBL" id="MCQ3830288.1"/>
    </source>
</evidence>
<gene>
    <name evidence="2" type="ORF">HXX02_12600</name>
</gene>
<proteinExistence type="predicted"/>
<accession>A0ABT1P2D7</accession>